<dbReference type="AlphaFoldDB" id="A0A3L7E2D9"/>
<keyword evidence="2" id="KW-1185">Reference proteome</keyword>
<sequence length="650" mass="74556">MKKKLYLHIGMGKTGTTALQNFFWENRKVLARHDVCYPEHGLMSNAHHLLSPHVPRFLEDQWSFQAVDEWAPELVKSRQNRILLSSELMAWADEASARKFCAQVSAHFDLNVVVYLRRQDNIIMASYNQQIKAGPQRRRIDLIYRKQIERFDFPRILAPWADSLGPGKLIVRPYERQQFYGGDIRRDFMKQVFKLELGEDFALSSANSNPRLSLAAGEYKRMVNCLVDDAEHNQRFNQVLMDYSAEQDASSTSVFSSQSVLSPEQRLEIIDATRDANQFIARKYLSRADGRLFEEPEPETDQPWQGLDLSEESAAGMTEYIRAREPQLLDHLAGQIEHYRNALAYQKRHAARILARSVLGTSEAAPVYRVESGDASPIVIGGVGGSGTRLVISLLRKMGVTFGGELNDSLDNLWFSLLFVRRSILLQSDEELDKLAWLFTNAMRHGVELTDELRGLLDTACACDRSPVIPREQLVQARESLLGAPLRNRRDEHWGWKEPNSHVLLPQLDRCFPQMKFVYVMRNGLDMAFSNNHNQLQYFWGDLMLEGDTSPTPQNLLRYWIAAHKRMQGFRQRLGHRLHFLSFDRLCQDPEGELEALREFAGIQISRKAVTELAANVSPPATMGRFRNRDLSIFDPADVEFVRQLGFDVE</sequence>
<evidence type="ECO:0000313" key="2">
    <source>
        <dbReference type="Proteomes" id="UP000265509"/>
    </source>
</evidence>
<evidence type="ECO:0008006" key="3">
    <source>
        <dbReference type="Google" id="ProtNLM"/>
    </source>
</evidence>
<dbReference type="Pfam" id="PF13469">
    <property type="entry name" value="Sulfotransfer_3"/>
    <property type="match status" value="1"/>
</dbReference>
<dbReference type="SUPFAM" id="SSF52540">
    <property type="entry name" value="P-loop containing nucleoside triphosphate hydrolases"/>
    <property type="match status" value="2"/>
</dbReference>
<comment type="caution">
    <text evidence="1">The sequence shown here is derived from an EMBL/GenBank/DDBJ whole genome shotgun (WGS) entry which is preliminary data.</text>
</comment>
<dbReference type="Gene3D" id="3.40.50.300">
    <property type="entry name" value="P-loop containing nucleotide triphosphate hydrolases"/>
    <property type="match status" value="1"/>
</dbReference>
<proteinExistence type="predicted"/>
<dbReference type="RefSeq" id="WP_117952172.1">
    <property type="nucleotide sequence ID" value="NZ_QRAN01000001.1"/>
</dbReference>
<organism evidence="1 2">
    <name type="scientific">Seongchinamella sediminis</name>
    <dbReference type="NCBI Taxonomy" id="2283635"/>
    <lineage>
        <taxon>Bacteria</taxon>
        <taxon>Pseudomonadati</taxon>
        <taxon>Pseudomonadota</taxon>
        <taxon>Gammaproteobacteria</taxon>
        <taxon>Cellvibrionales</taxon>
        <taxon>Halieaceae</taxon>
        <taxon>Seongchinamella</taxon>
    </lineage>
</organism>
<dbReference type="InterPro" id="IPR027417">
    <property type="entry name" value="P-loop_NTPase"/>
</dbReference>
<gene>
    <name evidence="1" type="ORF">DWB85_00625</name>
</gene>
<name>A0A3L7E2D9_9GAMM</name>
<protein>
    <recommendedName>
        <fullName evidence="3">Sulfotransferase family protein</fullName>
    </recommendedName>
</protein>
<dbReference type="Proteomes" id="UP000265509">
    <property type="component" value="Unassembled WGS sequence"/>
</dbReference>
<dbReference type="EMBL" id="QRAN01000001">
    <property type="protein sequence ID" value="RLQ23694.1"/>
    <property type="molecule type" value="Genomic_DNA"/>
</dbReference>
<reference evidence="1 2" key="1">
    <citation type="submission" date="2018-07" db="EMBL/GenBank/DDBJ databases">
        <title>Halioglobus sp. genome submission.</title>
        <authorList>
            <person name="Ye M.-Q."/>
            <person name="Du Z.-J."/>
        </authorList>
    </citation>
    <scope>NUCLEOTIDE SEQUENCE [LARGE SCALE GENOMIC DNA]</scope>
    <source>
        <strain evidence="1 2">U0301</strain>
    </source>
</reference>
<accession>A0A3L7E2D9</accession>
<evidence type="ECO:0000313" key="1">
    <source>
        <dbReference type="EMBL" id="RLQ23694.1"/>
    </source>
</evidence>
<dbReference type="OrthoDB" id="547265at2"/>